<reference evidence="3 4" key="1">
    <citation type="submission" date="2020-06" db="EMBL/GenBank/DDBJ databases">
        <authorList>
            <person name="Criscuolo A."/>
        </authorList>
    </citation>
    <scope>NUCLEOTIDE SEQUENCE [LARGE SCALE GENOMIC DNA]</scope>
    <source>
        <strain evidence="4">CIP 110025</strain>
    </source>
</reference>
<comment type="caution">
    <text evidence="3">The sequence shown here is derived from an EMBL/GenBank/DDBJ whole genome shotgun (WGS) entry which is preliminary data.</text>
</comment>
<dbReference type="InterPro" id="IPR026444">
    <property type="entry name" value="Secre_tail"/>
</dbReference>
<name>A0A6V6YS11_9FLAO</name>
<proteinExistence type="predicted"/>
<accession>A0A6V6YS11</accession>
<dbReference type="SUPFAM" id="SSF50998">
    <property type="entry name" value="Quinoprotein alcohol dehydrogenase-like"/>
    <property type="match status" value="1"/>
</dbReference>
<dbReference type="AlphaFoldDB" id="A0A6V6YS11"/>
<evidence type="ECO:0000313" key="3">
    <source>
        <dbReference type="EMBL" id="CAD0002114.1"/>
    </source>
</evidence>
<gene>
    <name evidence="3" type="ORF">FLACHUCJ7_00837</name>
</gene>
<evidence type="ECO:0000313" key="4">
    <source>
        <dbReference type="Proteomes" id="UP000556700"/>
    </source>
</evidence>
<dbReference type="Pfam" id="PF18962">
    <property type="entry name" value="Por_Secre_tail"/>
    <property type="match status" value="1"/>
</dbReference>
<keyword evidence="1" id="KW-0732">Signal</keyword>
<dbReference type="InterPro" id="IPR011047">
    <property type="entry name" value="Quinoprotein_ADH-like_sf"/>
</dbReference>
<dbReference type="Proteomes" id="UP000556700">
    <property type="component" value="Unassembled WGS sequence"/>
</dbReference>
<feature type="domain" description="Secretion system C-terminal sorting" evidence="2">
    <location>
        <begin position="532"/>
        <end position="600"/>
    </location>
</feature>
<dbReference type="PANTHER" id="PTHR42754:SF1">
    <property type="entry name" value="LIPOPROTEIN"/>
    <property type="match status" value="1"/>
</dbReference>
<evidence type="ECO:0000259" key="2">
    <source>
        <dbReference type="Pfam" id="PF18962"/>
    </source>
</evidence>
<keyword evidence="4" id="KW-1185">Reference proteome</keyword>
<evidence type="ECO:0000256" key="1">
    <source>
        <dbReference type="ARBA" id="ARBA00022729"/>
    </source>
</evidence>
<dbReference type="PANTHER" id="PTHR42754">
    <property type="entry name" value="ENDOGLUCANASE"/>
    <property type="match status" value="1"/>
</dbReference>
<dbReference type="EMBL" id="CAIJDO010000081">
    <property type="protein sequence ID" value="CAD0002114.1"/>
    <property type="molecule type" value="Genomic_DNA"/>
</dbReference>
<dbReference type="NCBIfam" id="TIGR04183">
    <property type="entry name" value="Por_Secre_tail"/>
    <property type="match status" value="1"/>
</dbReference>
<protein>
    <recommendedName>
        <fullName evidence="2">Secretion system C-terminal sorting domain-containing protein</fullName>
    </recommendedName>
</protein>
<sequence>MKFINHSFSAGCFFALCYSIKKRNQKTKNQKIFTDMFIRFAENKMIQLPVKVLMKKLYLSLLILISALTYSQDILWEKSYGGKHADYLFDAIPTADYGFILAGSSLSDKTGNKTEDNHGDLDYWIWKMDEKGDPDWQKSFGGSGFDLLQSVKGTRDGGFILAGTSNSSEGFQKKEPCKGLADFWVIKLDARGEEQWQRTIGGNGQDEVLCAFQVKDGGYILGGSSASGPIASNKLIENSTAVVKEDLFSKSEKSRGNMDYWIVKLNKEGVIEWQKTFGGQYADLLRSIQQTSDNGYILAGYSNSPVSGDKTDGCRGAGDYWIIKINEIGTIEWQQTYGADGDDQPYIIYQTKEEGYIVGGNSNSRNPLTPLGGIVSNGTDYWVLKLDREGGVIWSKTYDFGKVDILTSMVVNEDQSYLIGGYAKTEAKRSLLNDMAKKAGVGKEQDGINDYIALKIDGQGEEIWNKTVGSNGEDILRKLFETRDGGYLMAGTSNSNSSKDKNSAIGSNDFWVVKLKDKTKAEKVKATIEAIPNPAGPFTNVIIGHDFKEGTATVIDIMGRNLQHFTISGRTVPIDLGNYAQGVYLVKIKTNVKTETVKVIKGWGN</sequence>
<organism evidence="3 4">
    <name type="scientific">Flavobacterium chungangense</name>
    <dbReference type="NCBI Taxonomy" id="554283"/>
    <lineage>
        <taxon>Bacteria</taxon>
        <taxon>Pseudomonadati</taxon>
        <taxon>Bacteroidota</taxon>
        <taxon>Flavobacteriia</taxon>
        <taxon>Flavobacteriales</taxon>
        <taxon>Flavobacteriaceae</taxon>
        <taxon>Flavobacterium</taxon>
    </lineage>
</organism>